<protein>
    <submittedName>
        <fullName evidence="3">Rod shape-determining protein</fullName>
    </submittedName>
</protein>
<dbReference type="Gene3D" id="3.30.420.40">
    <property type="match status" value="2"/>
</dbReference>
<gene>
    <name evidence="3" type="ORF">H9841_08365</name>
</gene>
<feature type="compositionally biased region" description="Low complexity" evidence="1">
    <location>
        <begin position="589"/>
        <end position="605"/>
    </location>
</feature>
<comment type="caution">
    <text evidence="3">The sequence shown here is derived from an EMBL/GenBank/DDBJ whole genome shotgun (WGS) entry which is preliminary data.</text>
</comment>
<accession>A0A9D1Y9S0</accession>
<dbReference type="SUPFAM" id="SSF53067">
    <property type="entry name" value="Actin-like ATPase domain"/>
    <property type="match status" value="2"/>
</dbReference>
<feature type="compositionally biased region" description="Low complexity" evidence="1">
    <location>
        <begin position="539"/>
        <end position="548"/>
    </location>
</feature>
<name>A0A9D1Y9S0_9FIRM</name>
<dbReference type="EMBL" id="DXDX01000151">
    <property type="protein sequence ID" value="HIY21898.1"/>
    <property type="molecule type" value="Genomic_DNA"/>
</dbReference>
<dbReference type="Proteomes" id="UP000823868">
    <property type="component" value="Unassembled WGS sequence"/>
</dbReference>
<dbReference type="AlphaFoldDB" id="A0A9D1Y9S0"/>
<feature type="compositionally biased region" description="Pro residues" evidence="1">
    <location>
        <begin position="549"/>
        <end position="558"/>
    </location>
</feature>
<dbReference type="GO" id="GO:0051301">
    <property type="term" value="P:cell division"/>
    <property type="evidence" value="ECO:0007669"/>
    <property type="project" value="InterPro"/>
</dbReference>
<reference evidence="3" key="1">
    <citation type="journal article" date="2021" name="PeerJ">
        <title>Extensive microbial diversity within the chicken gut microbiome revealed by metagenomics and culture.</title>
        <authorList>
            <person name="Gilroy R."/>
            <person name="Ravi A."/>
            <person name="Getino M."/>
            <person name="Pursley I."/>
            <person name="Horton D.L."/>
            <person name="Alikhan N.F."/>
            <person name="Baker D."/>
            <person name="Gharbi K."/>
            <person name="Hall N."/>
            <person name="Watson M."/>
            <person name="Adriaenssens E.M."/>
            <person name="Foster-Nyarko E."/>
            <person name="Jarju S."/>
            <person name="Secka A."/>
            <person name="Antonio M."/>
            <person name="Oren A."/>
            <person name="Chaudhuri R.R."/>
            <person name="La Ragione R."/>
            <person name="Hildebrand F."/>
            <person name="Pallen M.J."/>
        </authorList>
    </citation>
    <scope>NUCLEOTIDE SEQUENCE</scope>
    <source>
        <strain evidence="3">ChiBcec16_6824</strain>
    </source>
</reference>
<dbReference type="PANTHER" id="PTHR32432:SF3">
    <property type="entry name" value="ETHANOLAMINE UTILIZATION PROTEIN EUTJ"/>
    <property type="match status" value="1"/>
</dbReference>
<dbReference type="InterPro" id="IPR003494">
    <property type="entry name" value="SHS2_FtsA"/>
</dbReference>
<dbReference type="Pfam" id="PF14450">
    <property type="entry name" value="FtsA"/>
    <property type="match status" value="1"/>
</dbReference>
<sequence>MPETENLEQRPVQEEDLIYALDIGTRSVIGMLGRVEEGRVRILAVEKQPHPKRAMMDGQIEDIAQVATVVSKVTQRLEKSMGRTLTRACVAAAGRALRMERGHGVLELAETGKIGEELMGKLEAAAVAEAEQALRQGEADTQRLFLVGYTVTQLQLDNYPMVSLLGHTGRVLEADVVATFLPGEVIDSLYAVMQQAGLEVASLTLEPIAALNAAIPAELRLLNLALVDIGAGTSDIAICRDGSVVGYTMATVAGDELTEALMRGYLVDYRTAEEMKTALGKSQHITFTDILGMEQTCEAEEILDTVSTATASLVGEVADRVLELNGGPPSALFLAGGGSKFTSLREKMAEALKMDDRRVAMAGAHFKTSAYSDVVELNDPEYTTPLGIAISAGLGLISDSYRILLNGRPAKLFRNGRLTALELLMMNGYSYRDLLGRNGKSVVLDVDGKRLAFHGEPSIPAQLRINGEEGRPSDVVHAGDRIEFVPAQDGVDRTVLAREVMEQLGVSELWMDGELVSPEEELPTRSQLESRSGGIPTQPAVRRAAAAPTPVPDTPAPTPRARTAVPEVAQAAAMSAPRAATTPPPAAPAPSAAPAAASGPGAEPASEPPQQIPTIQHQFQLNGQPLILPPKPDGAPYYLMDLLQYSGIDFKHLDRPVRLRVNGQGCTFQQKLEQNDQVEIRYDG</sequence>
<reference evidence="3" key="2">
    <citation type="submission" date="2021-04" db="EMBL/GenBank/DDBJ databases">
        <authorList>
            <person name="Gilroy R."/>
        </authorList>
    </citation>
    <scope>NUCLEOTIDE SEQUENCE</scope>
    <source>
        <strain evidence="3">ChiBcec16_6824</strain>
    </source>
</reference>
<dbReference type="InterPro" id="IPR043129">
    <property type="entry name" value="ATPase_NBD"/>
</dbReference>
<feature type="region of interest" description="Disordered" evidence="1">
    <location>
        <begin position="515"/>
        <end position="610"/>
    </location>
</feature>
<dbReference type="PANTHER" id="PTHR32432">
    <property type="entry name" value="CELL DIVISION PROTEIN FTSA-RELATED"/>
    <property type="match status" value="1"/>
</dbReference>
<proteinExistence type="predicted"/>
<dbReference type="SMART" id="SM00842">
    <property type="entry name" value="FtsA"/>
    <property type="match status" value="1"/>
</dbReference>
<dbReference type="InterPro" id="IPR050696">
    <property type="entry name" value="FtsA/MreB"/>
</dbReference>
<dbReference type="CDD" id="cd24004">
    <property type="entry name" value="ASKHA_NBD_PilM-like"/>
    <property type="match status" value="1"/>
</dbReference>
<organism evidence="3 4">
    <name type="scientific">Candidatus Flavonifractor merdigallinarum</name>
    <dbReference type="NCBI Taxonomy" id="2838589"/>
    <lineage>
        <taxon>Bacteria</taxon>
        <taxon>Bacillati</taxon>
        <taxon>Bacillota</taxon>
        <taxon>Clostridia</taxon>
        <taxon>Eubacteriales</taxon>
        <taxon>Oscillospiraceae</taxon>
        <taxon>Flavonifractor</taxon>
    </lineage>
</organism>
<evidence type="ECO:0000259" key="2">
    <source>
        <dbReference type="SMART" id="SM00842"/>
    </source>
</evidence>
<feature type="domain" description="SHS2" evidence="2">
    <location>
        <begin position="18"/>
        <end position="214"/>
    </location>
</feature>
<feature type="compositionally biased region" description="Low complexity" evidence="1">
    <location>
        <begin position="559"/>
        <end position="581"/>
    </location>
</feature>
<evidence type="ECO:0000313" key="4">
    <source>
        <dbReference type="Proteomes" id="UP000823868"/>
    </source>
</evidence>
<evidence type="ECO:0000313" key="3">
    <source>
        <dbReference type="EMBL" id="HIY21898.1"/>
    </source>
</evidence>
<evidence type="ECO:0000256" key="1">
    <source>
        <dbReference type="SAM" id="MobiDB-lite"/>
    </source>
</evidence>